<dbReference type="EMBL" id="KN822097">
    <property type="protein sequence ID" value="KIM57706.1"/>
    <property type="molecule type" value="Genomic_DNA"/>
</dbReference>
<name>A0A0C3DNX7_9AGAM</name>
<reference evidence="1 2" key="1">
    <citation type="submission" date="2014-04" db="EMBL/GenBank/DDBJ databases">
        <authorList>
            <consortium name="DOE Joint Genome Institute"/>
            <person name="Kuo A."/>
            <person name="Kohler A."/>
            <person name="Nagy L.G."/>
            <person name="Floudas D."/>
            <person name="Copeland A."/>
            <person name="Barry K.W."/>
            <person name="Cichocki N."/>
            <person name="Veneault-Fourrey C."/>
            <person name="LaButti K."/>
            <person name="Lindquist E.A."/>
            <person name="Lipzen A."/>
            <person name="Lundell T."/>
            <person name="Morin E."/>
            <person name="Murat C."/>
            <person name="Sun H."/>
            <person name="Tunlid A."/>
            <person name="Henrissat B."/>
            <person name="Grigoriev I.V."/>
            <person name="Hibbett D.S."/>
            <person name="Martin F."/>
            <person name="Nordberg H.P."/>
            <person name="Cantor M.N."/>
            <person name="Hua S.X."/>
        </authorList>
    </citation>
    <scope>NUCLEOTIDE SEQUENCE [LARGE SCALE GENOMIC DNA]</scope>
    <source>
        <strain evidence="1 2">Foug A</strain>
    </source>
</reference>
<accession>A0A0C3DNX7</accession>
<reference evidence="2" key="2">
    <citation type="submission" date="2015-01" db="EMBL/GenBank/DDBJ databases">
        <title>Evolutionary Origins and Diversification of the Mycorrhizal Mutualists.</title>
        <authorList>
            <consortium name="DOE Joint Genome Institute"/>
            <consortium name="Mycorrhizal Genomics Consortium"/>
            <person name="Kohler A."/>
            <person name="Kuo A."/>
            <person name="Nagy L.G."/>
            <person name="Floudas D."/>
            <person name="Copeland A."/>
            <person name="Barry K.W."/>
            <person name="Cichocki N."/>
            <person name="Veneault-Fourrey C."/>
            <person name="LaButti K."/>
            <person name="Lindquist E.A."/>
            <person name="Lipzen A."/>
            <person name="Lundell T."/>
            <person name="Morin E."/>
            <person name="Murat C."/>
            <person name="Riley R."/>
            <person name="Ohm R."/>
            <person name="Sun H."/>
            <person name="Tunlid A."/>
            <person name="Henrissat B."/>
            <person name="Grigoriev I.V."/>
            <person name="Hibbett D.S."/>
            <person name="Martin F."/>
        </authorList>
    </citation>
    <scope>NUCLEOTIDE SEQUENCE [LARGE SCALE GENOMIC DNA]</scope>
    <source>
        <strain evidence="2">Foug A</strain>
    </source>
</reference>
<dbReference type="AlphaFoldDB" id="A0A0C3DNX7"/>
<proteinExistence type="predicted"/>
<dbReference type="HOGENOM" id="CLU_2661384_0_0_1"/>
<dbReference type="Proteomes" id="UP000053989">
    <property type="component" value="Unassembled WGS sequence"/>
</dbReference>
<sequence length="76" mass="8689">MSSSVRVSCPRIPCESFIPKHLVLLGSPATFFREKSGSSLLLTYTDKLEETRLLVHFLRSTLQERHFRKNDQPKGA</sequence>
<feature type="non-terminal residue" evidence="1">
    <location>
        <position position="76"/>
    </location>
</feature>
<protein>
    <submittedName>
        <fullName evidence="1">Uncharacterized protein</fullName>
    </submittedName>
</protein>
<evidence type="ECO:0000313" key="1">
    <source>
        <dbReference type="EMBL" id="KIM57706.1"/>
    </source>
</evidence>
<keyword evidence="2" id="KW-1185">Reference proteome</keyword>
<gene>
    <name evidence="1" type="ORF">SCLCIDRAFT_1219219</name>
</gene>
<organism evidence="1 2">
    <name type="scientific">Scleroderma citrinum Foug A</name>
    <dbReference type="NCBI Taxonomy" id="1036808"/>
    <lineage>
        <taxon>Eukaryota</taxon>
        <taxon>Fungi</taxon>
        <taxon>Dikarya</taxon>
        <taxon>Basidiomycota</taxon>
        <taxon>Agaricomycotina</taxon>
        <taxon>Agaricomycetes</taxon>
        <taxon>Agaricomycetidae</taxon>
        <taxon>Boletales</taxon>
        <taxon>Sclerodermatineae</taxon>
        <taxon>Sclerodermataceae</taxon>
        <taxon>Scleroderma</taxon>
    </lineage>
</organism>
<dbReference type="InParanoid" id="A0A0C3DNX7"/>
<evidence type="ECO:0000313" key="2">
    <source>
        <dbReference type="Proteomes" id="UP000053989"/>
    </source>
</evidence>